<dbReference type="EMBL" id="CACVKT020005773">
    <property type="protein sequence ID" value="CAC5397786.1"/>
    <property type="molecule type" value="Genomic_DNA"/>
</dbReference>
<dbReference type="Pfam" id="PF25561">
    <property type="entry name" value="QRICH1"/>
    <property type="match status" value="1"/>
</dbReference>
<proteinExistence type="predicted"/>
<feature type="domain" description="QRICH1-like" evidence="1">
    <location>
        <begin position="128"/>
        <end position="196"/>
    </location>
</feature>
<dbReference type="PANTHER" id="PTHR21446:SF13">
    <property type="entry name" value="DUF3504 DOMAIN-CONTAINING PROTEIN"/>
    <property type="match status" value="1"/>
</dbReference>
<dbReference type="InterPro" id="IPR052787">
    <property type="entry name" value="MAVS"/>
</dbReference>
<reference evidence="2 3" key="1">
    <citation type="submission" date="2020-06" db="EMBL/GenBank/DDBJ databases">
        <authorList>
            <person name="Li R."/>
            <person name="Bekaert M."/>
        </authorList>
    </citation>
    <scope>NUCLEOTIDE SEQUENCE [LARGE SCALE GENOMIC DNA]</scope>
    <source>
        <strain evidence="3">wild</strain>
    </source>
</reference>
<organism evidence="2 3">
    <name type="scientific">Mytilus coruscus</name>
    <name type="common">Sea mussel</name>
    <dbReference type="NCBI Taxonomy" id="42192"/>
    <lineage>
        <taxon>Eukaryota</taxon>
        <taxon>Metazoa</taxon>
        <taxon>Spiralia</taxon>
        <taxon>Lophotrochozoa</taxon>
        <taxon>Mollusca</taxon>
        <taxon>Bivalvia</taxon>
        <taxon>Autobranchia</taxon>
        <taxon>Pteriomorphia</taxon>
        <taxon>Mytilida</taxon>
        <taxon>Mytiloidea</taxon>
        <taxon>Mytilidae</taxon>
        <taxon>Mytilinae</taxon>
        <taxon>Mytilus</taxon>
    </lineage>
</organism>
<evidence type="ECO:0000259" key="1">
    <source>
        <dbReference type="Pfam" id="PF25561"/>
    </source>
</evidence>
<keyword evidence="3" id="KW-1185">Reference proteome</keyword>
<evidence type="ECO:0000313" key="2">
    <source>
        <dbReference type="EMBL" id="CAC5397786.1"/>
    </source>
</evidence>
<accession>A0A6J8CQR4</accession>
<dbReference type="AlphaFoldDB" id="A0A6J8CQR4"/>
<dbReference type="PANTHER" id="PTHR21446">
    <property type="entry name" value="DUF3504 DOMAIN-CONTAINING PROTEIN"/>
    <property type="match status" value="1"/>
</dbReference>
<dbReference type="InterPro" id="IPR057926">
    <property type="entry name" value="QRICH1_dom"/>
</dbReference>
<dbReference type="OrthoDB" id="6145258at2759"/>
<evidence type="ECO:0000313" key="3">
    <source>
        <dbReference type="Proteomes" id="UP000507470"/>
    </source>
</evidence>
<dbReference type="Proteomes" id="UP000507470">
    <property type="component" value="Unassembled WGS sequence"/>
</dbReference>
<sequence>MEEPTDCGMNVAEIDFLDVDMVDDVDDLTLSQVCQNVENEYFAFEGLQNLTLTQTLQNYQQDSSKDLETDSYGEFVVDSELGQNKRFGAPVSSEDLSLMIKQTENQNTKNNTTWAFNFFEKWRLSREGVVPELLNMISEDMDFWLQRFIVEARRKDGVEYPPKSLYLITCGLLRYLRDADVNDKKFLDEQNLNFCKFRKVLDARMKMLIEKGIGCEIKQAEPITQE</sequence>
<protein>
    <recommendedName>
        <fullName evidence="1">QRICH1-like domain-containing protein</fullName>
    </recommendedName>
</protein>
<gene>
    <name evidence="2" type="ORF">MCOR_32202</name>
</gene>
<name>A0A6J8CQR4_MYTCO</name>